<reference evidence="1 2" key="1">
    <citation type="submission" date="2018-06" db="EMBL/GenBank/DDBJ databases">
        <authorList>
            <consortium name="Pathogen Informatics"/>
            <person name="Doyle S."/>
        </authorList>
    </citation>
    <scope>NUCLEOTIDE SEQUENCE [LARGE SCALE GENOMIC DNA]</scope>
    <source>
        <strain evidence="1 2">NCTC13316</strain>
    </source>
</reference>
<sequence>MCFYVELKIICSNYRLEGNYNSRIKLISYINLVIKFKHHKDIINISIFISTIFHKNKGQDFEIFILKVKVIQDFSFRKIN</sequence>
<dbReference type="Proteomes" id="UP000254794">
    <property type="component" value="Unassembled WGS sequence"/>
</dbReference>
<evidence type="ECO:0000313" key="1">
    <source>
        <dbReference type="EMBL" id="STX81329.1"/>
    </source>
</evidence>
<name>A0A378K9Y2_9GAMM</name>
<organism evidence="1 2">
    <name type="scientific">Legionella busanensis</name>
    <dbReference type="NCBI Taxonomy" id="190655"/>
    <lineage>
        <taxon>Bacteria</taxon>
        <taxon>Pseudomonadati</taxon>
        <taxon>Pseudomonadota</taxon>
        <taxon>Gammaproteobacteria</taxon>
        <taxon>Legionellales</taxon>
        <taxon>Legionellaceae</taxon>
        <taxon>Legionella</taxon>
    </lineage>
</organism>
<dbReference type="EMBL" id="UGOD01000003">
    <property type="protein sequence ID" value="STX81329.1"/>
    <property type="molecule type" value="Genomic_DNA"/>
</dbReference>
<protein>
    <submittedName>
        <fullName evidence="1">Uncharacterized protein</fullName>
    </submittedName>
</protein>
<keyword evidence="2" id="KW-1185">Reference proteome</keyword>
<dbReference type="AlphaFoldDB" id="A0A378K9Y2"/>
<gene>
    <name evidence="1" type="ORF">NCTC13316_03198</name>
</gene>
<evidence type="ECO:0000313" key="2">
    <source>
        <dbReference type="Proteomes" id="UP000254794"/>
    </source>
</evidence>
<proteinExistence type="predicted"/>
<accession>A0A378K9Y2</accession>